<proteinExistence type="predicted"/>
<dbReference type="RefSeq" id="WP_280045412.1">
    <property type="nucleotide sequence ID" value="NZ_JAJGWQ010000003.1"/>
</dbReference>
<dbReference type="EMBL" id="JAJGWQ010000003">
    <property type="protein sequence ID" value="MEB3782410.1"/>
    <property type="molecule type" value="Genomic_DNA"/>
</dbReference>
<sequence>MINTLHTTPEFDGWLISVTDPIGKAAILTRIQRAENGNFGDVKPVGDAVSEMRVFEGPGYRVYYVKVGLTAYLLLWGSDKKDQKRGIKRAKEILDALRGKKR</sequence>
<dbReference type="InterPro" id="IPR014056">
    <property type="entry name" value="TypeIITA-like_toxin_pred"/>
</dbReference>
<reference evidence="1 2" key="1">
    <citation type="journal article" date="2023" name="Int J Dairy Technol">
        <title>Genome based analysis of Pseudomonas paracarnis RQ057, a strain responsible for blue discoloration spoilage in processed cheese.</title>
        <authorList>
            <person name="Rodrigues Rd.S."/>
            <person name="Machado S.G."/>
            <person name="de Carvalho A.F."/>
            <person name="Nero L.A."/>
        </authorList>
    </citation>
    <scope>NUCLEOTIDE SEQUENCE [LARGE SCALE GENOMIC DNA]</scope>
    <source>
        <strain evidence="1 2">RQ057</strain>
    </source>
</reference>
<gene>
    <name evidence="1" type="ORF">LLW09_07555</name>
</gene>
<comment type="caution">
    <text evidence="1">The sequence shown here is derived from an EMBL/GenBank/DDBJ whole genome shotgun (WGS) entry which is preliminary data.</text>
</comment>
<dbReference type="Proteomes" id="UP001336015">
    <property type="component" value="Unassembled WGS sequence"/>
</dbReference>
<evidence type="ECO:0000313" key="2">
    <source>
        <dbReference type="Proteomes" id="UP001336015"/>
    </source>
</evidence>
<dbReference type="NCBIfam" id="TIGR02683">
    <property type="entry name" value="upstrm_HI1419"/>
    <property type="match status" value="1"/>
</dbReference>
<evidence type="ECO:0000313" key="1">
    <source>
        <dbReference type="EMBL" id="MEB3782410.1"/>
    </source>
</evidence>
<protein>
    <submittedName>
        <fullName evidence="1">Type II toxin-antitoxin system RelE/ParE family toxin</fullName>
    </submittedName>
</protein>
<organism evidence="1 2">
    <name type="scientific">Pseudomonas paracarnis</name>
    <dbReference type="NCBI Taxonomy" id="2750625"/>
    <lineage>
        <taxon>Bacteria</taxon>
        <taxon>Pseudomonadati</taxon>
        <taxon>Pseudomonadota</taxon>
        <taxon>Gammaproteobacteria</taxon>
        <taxon>Pseudomonadales</taxon>
        <taxon>Pseudomonadaceae</taxon>
        <taxon>Pseudomonas</taxon>
    </lineage>
</organism>
<dbReference type="PANTHER" id="PTHR41791:SF1">
    <property type="entry name" value="SSL7039 PROTEIN"/>
    <property type="match status" value="1"/>
</dbReference>
<name>A0ABU6BRE9_9PSED</name>
<dbReference type="PANTHER" id="PTHR41791">
    <property type="entry name" value="SSL7039 PROTEIN"/>
    <property type="match status" value="1"/>
</dbReference>
<accession>A0ABU6BRE9</accession>
<dbReference type="PIRSF" id="PIRSF028744">
    <property type="entry name" value="Addict_mod_HI1419"/>
    <property type="match status" value="1"/>
</dbReference>
<keyword evidence="2" id="KW-1185">Reference proteome</keyword>